<name>G4T6T5_SERID</name>
<keyword evidence="2" id="KW-0560">Oxidoreductase</keyword>
<comment type="catalytic activity">
    <reaction evidence="5">
        <text>D-xylose + NADP(+) = D-xylono-1,5-lactone + NADPH + H(+)</text>
        <dbReference type="Rhea" id="RHEA:22000"/>
        <dbReference type="ChEBI" id="CHEBI:15378"/>
        <dbReference type="ChEBI" id="CHEBI:15867"/>
        <dbReference type="ChEBI" id="CHEBI:53455"/>
        <dbReference type="ChEBI" id="CHEBI:57783"/>
        <dbReference type="ChEBI" id="CHEBI:58349"/>
        <dbReference type="EC" id="1.1.1.179"/>
    </reaction>
</comment>
<dbReference type="Gene3D" id="3.40.50.720">
    <property type="entry name" value="NAD(P)-binding Rossmann-like Domain"/>
    <property type="match status" value="1"/>
</dbReference>
<proteinExistence type="inferred from homology"/>
<dbReference type="PANTHER" id="PTHR22604:SF105">
    <property type="entry name" value="TRANS-1,2-DIHYDROBENZENE-1,2-DIOL DEHYDROGENASE"/>
    <property type="match status" value="1"/>
</dbReference>
<dbReference type="GO" id="GO:0000166">
    <property type="term" value="F:nucleotide binding"/>
    <property type="evidence" value="ECO:0007669"/>
    <property type="project" value="InterPro"/>
</dbReference>
<dbReference type="Gene3D" id="3.30.360.10">
    <property type="entry name" value="Dihydrodipicolinate Reductase, domain 2"/>
    <property type="match status" value="1"/>
</dbReference>
<dbReference type="EMBL" id="CAFZ01000008">
    <property type="protein sequence ID" value="CCA67013.1"/>
    <property type="molecule type" value="Genomic_DNA"/>
</dbReference>
<dbReference type="SUPFAM" id="SSF51735">
    <property type="entry name" value="NAD(P)-binding Rossmann-fold domains"/>
    <property type="match status" value="1"/>
</dbReference>
<dbReference type="EC" id="1.1.1.179" evidence="3"/>
<feature type="chain" id="PRO_5003468407" description="D-xylose 1-dehydrogenase (NADP(+), D-xylono-1,5-lactone-forming)" evidence="6">
    <location>
        <begin position="19"/>
        <end position="390"/>
    </location>
</feature>
<dbReference type="Pfam" id="PF22725">
    <property type="entry name" value="GFO_IDH_MocA_C3"/>
    <property type="match status" value="1"/>
</dbReference>
<dbReference type="InterPro" id="IPR055170">
    <property type="entry name" value="GFO_IDH_MocA-like_dom"/>
</dbReference>
<protein>
    <recommendedName>
        <fullName evidence="3">D-xylose 1-dehydrogenase (NADP(+), D-xylono-1,5-lactone-forming)</fullName>
        <ecNumber evidence="3">1.1.1.179</ecNumber>
    </recommendedName>
    <alternativeName>
        <fullName evidence="4">D-xylose-NADP dehydrogenase</fullName>
    </alternativeName>
</protein>
<evidence type="ECO:0000256" key="4">
    <source>
        <dbReference type="ARBA" id="ARBA00042988"/>
    </source>
</evidence>
<evidence type="ECO:0000256" key="3">
    <source>
        <dbReference type="ARBA" id="ARBA00038984"/>
    </source>
</evidence>
<dbReference type="InterPro" id="IPR000683">
    <property type="entry name" value="Gfo/Idh/MocA-like_OxRdtase_N"/>
</dbReference>
<dbReference type="GO" id="GO:0047837">
    <property type="term" value="F:D-xylose 1-dehydrogenase (NADP+) activity"/>
    <property type="evidence" value="ECO:0007669"/>
    <property type="project" value="UniProtKB-EC"/>
</dbReference>
<dbReference type="InParanoid" id="G4T6T5"/>
<dbReference type="eggNOG" id="KOG2741">
    <property type="taxonomic scope" value="Eukaryota"/>
</dbReference>
<dbReference type="InterPro" id="IPR050984">
    <property type="entry name" value="Gfo/Idh/MocA_domain"/>
</dbReference>
<evidence type="ECO:0000256" key="5">
    <source>
        <dbReference type="ARBA" id="ARBA00049233"/>
    </source>
</evidence>
<keyword evidence="6" id="KW-0732">Signal</keyword>
<evidence type="ECO:0000313" key="9">
    <source>
        <dbReference type="EMBL" id="CCA67013.1"/>
    </source>
</evidence>
<organism evidence="9 10">
    <name type="scientific">Serendipita indica (strain DSM 11827)</name>
    <name type="common">Root endophyte fungus</name>
    <name type="synonym">Piriformospora indica</name>
    <dbReference type="NCBI Taxonomy" id="1109443"/>
    <lineage>
        <taxon>Eukaryota</taxon>
        <taxon>Fungi</taxon>
        <taxon>Dikarya</taxon>
        <taxon>Basidiomycota</taxon>
        <taxon>Agaricomycotina</taxon>
        <taxon>Agaricomycetes</taxon>
        <taxon>Sebacinales</taxon>
        <taxon>Serendipitaceae</taxon>
        <taxon>Serendipita</taxon>
    </lineage>
</organism>
<comment type="caution">
    <text evidence="9">The sequence shown here is derived from an EMBL/GenBank/DDBJ whole genome shotgun (WGS) entry which is preliminary data.</text>
</comment>
<comment type="similarity">
    <text evidence="1">Belongs to the Gfo/Idh/MocA family.</text>
</comment>
<evidence type="ECO:0000256" key="2">
    <source>
        <dbReference type="ARBA" id="ARBA00023002"/>
    </source>
</evidence>
<evidence type="ECO:0000259" key="8">
    <source>
        <dbReference type="Pfam" id="PF22725"/>
    </source>
</evidence>
<keyword evidence="10" id="KW-1185">Reference proteome</keyword>
<dbReference type="Proteomes" id="UP000007148">
    <property type="component" value="Unassembled WGS sequence"/>
</dbReference>
<dbReference type="OMA" id="EWWTTYR"/>
<feature type="domain" description="Gfo/Idh/MocA-like oxidoreductase N-terminal" evidence="7">
    <location>
        <begin position="31"/>
        <end position="148"/>
    </location>
</feature>
<dbReference type="OrthoDB" id="64915at2759"/>
<dbReference type="PANTHER" id="PTHR22604">
    <property type="entry name" value="OXIDOREDUCTASES"/>
    <property type="match status" value="1"/>
</dbReference>
<dbReference type="HOGENOM" id="CLU_023194_5_2_1"/>
<evidence type="ECO:0000313" key="10">
    <source>
        <dbReference type="Proteomes" id="UP000007148"/>
    </source>
</evidence>
<feature type="domain" description="GFO/IDH/MocA-like oxidoreductase" evidence="8">
    <location>
        <begin position="161"/>
        <end position="251"/>
    </location>
</feature>
<dbReference type="SUPFAM" id="SSF55347">
    <property type="entry name" value="Glyceraldehyde-3-phosphate dehydrogenase-like, C-terminal domain"/>
    <property type="match status" value="1"/>
</dbReference>
<dbReference type="Pfam" id="PF01408">
    <property type="entry name" value="GFO_IDH_MocA"/>
    <property type="match status" value="1"/>
</dbReference>
<sequence length="390" mass="43823">MTVLSSIIGLFNTRLALALDPPVVPKNEAPLRFGILGAANIAPSALITPARSHPDVVIYAVAARDETRARAYARKHRIPVVFSSYQDLLDSPDVDAVYNPLPNGLHFEWTMKALTAGKHVLLEKPSSNRAEETRQMFELATKKNLVLLEAFHYRFHPANHRFKEIITSGTLGELRSLQVDTRMFSGFFPARDIRFNYELGGGAAADMGCYGLSVVRWVTDSEPIVEFAKAELFNGRADVDRAMVSDLIFDSSPHSSSRIYAHIACDLARPWKFGILPTLPTFNITATCARGTVRCTFFIMPAFIHSITIHENGKPPIKETRYKFLGENTIGKDWWTTYRYQLEAFVNRVRNRNPQHWISGDDSVAQMRALEAVYVKAGLQLRPASNVEFH</sequence>
<accession>G4T6T5</accession>
<dbReference type="InterPro" id="IPR036291">
    <property type="entry name" value="NAD(P)-bd_dom_sf"/>
</dbReference>
<evidence type="ECO:0000256" key="1">
    <source>
        <dbReference type="ARBA" id="ARBA00010928"/>
    </source>
</evidence>
<evidence type="ECO:0000256" key="6">
    <source>
        <dbReference type="SAM" id="SignalP"/>
    </source>
</evidence>
<dbReference type="AlphaFoldDB" id="G4T6T5"/>
<feature type="signal peptide" evidence="6">
    <location>
        <begin position="1"/>
        <end position="18"/>
    </location>
</feature>
<dbReference type="STRING" id="1109443.G4T6T5"/>
<gene>
    <name evidence="9" type="ORF">PIIN_00850</name>
</gene>
<evidence type="ECO:0000259" key="7">
    <source>
        <dbReference type="Pfam" id="PF01408"/>
    </source>
</evidence>
<reference evidence="9 10" key="1">
    <citation type="journal article" date="2011" name="PLoS Pathog.">
        <title>Endophytic Life Strategies Decoded by Genome and Transcriptome Analyses of the Mutualistic Root Symbiont Piriformospora indica.</title>
        <authorList>
            <person name="Zuccaro A."/>
            <person name="Lahrmann U."/>
            <person name="Guldener U."/>
            <person name="Langen G."/>
            <person name="Pfiffi S."/>
            <person name="Biedenkopf D."/>
            <person name="Wong P."/>
            <person name="Samans B."/>
            <person name="Grimm C."/>
            <person name="Basiewicz M."/>
            <person name="Murat C."/>
            <person name="Martin F."/>
            <person name="Kogel K.H."/>
        </authorList>
    </citation>
    <scope>NUCLEOTIDE SEQUENCE [LARGE SCALE GENOMIC DNA]</scope>
    <source>
        <strain evidence="9 10">DSM 11827</strain>
    </source>
</reference>